<dbReference type="EMBL" id="AP027728">
    <property type="protein sequence ID" value="BDZ37847.1"/>
    <property type="molecule type" value="Genomic_DNA"/>
</dbReference>
<evidence type="ECO:0000313" key="2">
    <source>
        <dbReference type="EMBL" id="BDZ37847.1"/>
    </source>
</evidence>
<gene>
    <name evidence="2" type="ORF">GCM10025863_04610</name>
</gene>
<accession>A0ABM8FQA2</accession>
<dbReference type="Proteomes" id="UP001321543">
    <property type="component" value="Chromosome"/>
</dbReference>
<feature type="region of interest" description="Disordered" evidence="1">
    <location>
        <begin position="58"/>
        <end position="100"/>
    </location>
</feature>
<feature type="compositionally biased region" description="Low complexity" evidence="1">
    <location>
        <begin position="81"/>
        <end position="91"/>
    </location>
</feature>
<keyword evidence="3" id="KW-1185">Reference proteome</keyword>
<reference evidence="3" key="1">
    <citation type="journal article" date="2019" name="Int. J. Syst. Evol. Microbiol.">
        <title>The Global Catalogue of Microorganisms (GCM) 10K type strain sequencing project: providing services to taxonomists for standard genome sequencing and annotation.</title>
        <authorList>
            <consortium name="The Broad Institute Genomics Platform"/>
            <consortium name="The Broad Institute Genome Sequencing Center for Infectious Disease"/>
            <person name="Wu L."/>
            <person name="Ma J."/>
        </authorList>
    </citation>
    <scope>NUCLEOTIDE SEQUENCE [LARGE SCALE GENOMIC DNA]</scope>
    <source>
        <strain evidence="3">NBRC 106310</strain>
    </source>
</reference>
<dbReference type="RefSeq" id="WP_286301682.1">
    <property type="nucleotide sequence ID" value="NZ_AP027728.1"/>
</dbReference>
<sequence>MTAQHPPIDDPDLGLLTRAESTFDDGTVAVHDWYAGRIDLDGDDVELMIDGPDVDDVRARLPGCERSSPISTASVDEHRMPSSPSSAMWSPLRTNSRALP</sequence>
<organism evidence="2 3">
    <name type="scientific">Microbacterium suwonense</name>
    <dbReference type="NCBI Taxonomy" id="683047"/>
    <lineage>
        <taxon>Bacteria</taxon>
        <taxon>Bacillati</taxon>
        <taxon>Actinomycetota</taxon>
        <taxon>Actinomycetes</taxon>
        <taxon>Micrococcales</taxon>
        <taxon>Microbacteriaceae</taxon>
        <taxon>Microbacterium</taxon>
    </lineage>
</organism>
<name>A0ABM8FQA2_9MICO</name>
<protein>
    <submittedName>
        <fullName evidence="2">Uncharacterized protein</fullName>
    </submittedName>
</protein>
<evidence type="ECO:0000313" key="3">
    <source>
        <dbReference type="Proteomes" id="UP001321543"/>
    </source>
</evidence>
<evidence type="ECO:0000256" key="1">
    <source>
        <dbReference type="SAM" id="MobiDB-lite"/>
    </source>
</evidence>
<proteinExistence type="predicted"/>